<keyword evidence="4" id="KW-1185">Reference proteome</keyword>
<dbReference type="Proteomes" id="UP000050761">
    <property type="component" value="Unassembled WGS sequence"/>
</dbReference>
<keyword evidence="2" id="KW-0732">Signal</keyword>
<name>A0A183FUM0_HELPZ</name>
<evidence type="ECO:0000313" key="4">
    <source>
        <dbReference type="Proteomes" id="UP000050761"/>
    </source>
</evidence>
<evidence type="ECO:0000313" key="5">
    <source>
        <dbReference type="WBParaSite" id="HPBE_0001191001-mRNA-1"/>
    </source>
</evidence>
<accession>A0A3P8D1T9</accession>
<sequence>MLSLSSVVHASLIYIIGFIHPLTACSTLPFSDRDDEVRLLHVQPKVVVSEGSLPQLDLPFKLIAAAGFWGDILCVEDGPQRAQDDQSLYSEASTRRGTE</sequence>
<feature type="signal peptide" evidence="2">
    <location>
        <begin position="1"/>
        <end position="24"/>
    </location>
</feature>
<proteinExistence type="predicted"/>
<feature type="region of interest" description="Disordered" evidence="1">
    <location>
        <begin position="80"/>
        <end position="99"/>
    </location>
</feature>
<reference evidence="5" key="2">
    <citation type="submission" date="2019-09" db="UniProtKB">
        <authorList>
            <consortium name="WormBaseParasite"/>
        </authorList>
    </citation>
    <scope>IDENTIFICATION</scope>
</reference>
<protein>
    <submittedName>
        <fullName evidence="5">Secreted protein</fullName>
    </submittedName>
</protein>
<evidence type="ECO:0000313" key="3">
    <source>
        <dbReference type="EMBL" id="VDO90282.1"/>
    </source>
</evidence>
<evidence type="ECO:0000256" key="1">
    <source>
        <dbReference type="SAM" id="MobiDB-lite"/>
    </source>
</evidence>
<dbReference type="EMBL" id="UZAH01027278">
    <property type="protein sequence ID" value="VDO90282.1"/>
    <property type="molecule type" value="Genomic_DNA"/>
</dbReference>
<dbReference type="WBParaSite" id="HPBE_0001191001-mRNA-1">
    <property type="protein sequence ID" value="HPBE_0001191001-mRNA-1"/>
    <property type="gene ID" value="HPBE_0001191001"/>
</dbReference>
<dbReference type="AlphaFoldDB" id="A0A183FUM0"/>
<evidence type="ECO:0000256" key="2">
    <source>
        <dbReference type="SAM" id="SignalP"/>
    </source>
</evidence>
<feature type="chain" id="PRO_5044551654" evidence="2">
    <location>
        <begin position="25"/>
        <end position="99"/>
    </location>
</feature>
<accession>A0A183FUM0</accession>
<organism evidence="4 5">
    <name type="scientific">Heligmosomoides polygyrus</name>
    <name type="common">Parasitic roundworm</name>
    <dbReference type="NCBI Taxonomy" id="6339"/>
    <lineage>
        <taxon>Eukaryota</taxon>
        <taxon>Metazoa</taxon>
        <taxon>Ecdysozoa</taxon>
        <taxon>Nematoda</taxon>
        <taxon>Chromadorea</taxon>
        <taxon>Rhabditida</taxon>
        <taxon>Rhabditina</taxon>
        <taxon>Rhabditomorpha</taxon>
        <taxon>Strongyloidea</taxon>
        <taxon>Heligmosomidae</taxon>
        <taxon>Heligmosomoides</taxon>
    </lineage>
</organism>
<gene>
    <name evidence="3" type="ORF">HPBE_LOCUS11911</name>
</gene>
<reference evidence="3 4" key="1">
    <citation type="submission" date="2018-11" db="EMBL/GenBank/DDBJ databases">
        <authorList>
            <consortium name="Pathogen Informatics"/>
        </authorList>
    </citation>
    <scope>NUCLEOTIDE SEQUENCE [LARGE SCALE GENOMIC DNA]</scope>
</reference>